<keyword evidence="1" id="KW-0732">Signal</keyword>
<evidence type="ECO:0000313" key="2">
    <source>
        <dbReference type="EMBL" id="MDX8481792.1"/>
    </source>
</evidence>
<evidence type="ECO:0000256" key="1">
    <source>
        <dbReference type="SAM" id="SignalP"/>
    </source>
</evidence>
<reference evidence="2 3" key="1">
    <citation type="submission" date="2023-08" db="EMBL/GenBank/DDBJ databases">
        <title>Implementing the SeqCode for naming new Mesorhizobium species isolated from Vachellia karroo root nodules.</title>
        <authorList>
            <person name="Van Lill M."/>
        </authorList>
    </citation>
    <scope>NUCLEOTIDE SEQUENCE [LARGE SCALE GENOMIC DNA]</scope>
    <source>
        <strain evidence="2 3">VK24D</strain>
    </source>
</reference>
<dbReference type="Proteomes" id="UP001287059">
    <property type="component" value="Unassembled WGS sequence"/>
</dbReference>
<keyword evidence="3" id="KW-1185">Reference proteome</keyword>
<organism evidence="2 3">
    <name type="scientific">Mesorhizobium album</name>
    <dbReference type="NCBI Taxonomy" id="3072314"/>
    <lineage>
        <taxon>Bacteria</taxon>
        <taxon>Pseudomonadati</taxon>
        <taxon>Pseudomonadota</taxon>
        <taxon>Alphaproteobacteria</taxon>
        <taxon>Hyphomicrobiales</taxon>
        <taxon>Phyllobacteriaceae</taxon>
        <taxon>Mesorhizobium</taxon>
    </lineage>
</organism>
<sequence length="117" mass="13137">MKPTRLIISLALLVSAQVAAAADPDIARLCGPDHVNEVASSDDVRPNPRGYYVTSLREQVYEGDPRIFLTTNDDFYLCTRPAATPDMDSTKALLLMKERVVKYLFVPVIRRDTRRPS</sequence>
<dbReference type="EMBL" id="JAVIIW010000037">
    <property type="protein sequence ID" value="MDX8481792.1"/>
    <property type="molecule type" value="Genomic_DNA"/>
</dbReference>
<feature type="chain" id="PRO_5046983916" evidence="1">
    <location>
        <begin position="22"/>
        <end position="117"/>
    </location>
</feature>
<evidence type="ECO:0000313" key="3">
    <source>
        <dbReference type="Proteomes" id="UP001287059"/>
    </source>
</evidence>
<accession>A0ABU4Y7A3</accession>
<proteinExistence type="predicted"/>
<protein>
    <submittedName>
        <fullName evidence="2">Uncharacterized protein</fullName>
    </submittedName>
</protein>
<gene>
    <name evidence="2" type="ORF">RFN28_25505</name>
</gene>
<feature type="signal peptide" evidence="1">
    <location>
        <begin position="1"/>
        <end position="21"/>
    </location>
</feature>
<name>A0ABU4Y7A3_9HYPH</name>
<dbReference type="RefSeq" id="WP_320289943.1">
    <property type="nucleotide sequence ID" value="NZ_JAVIIW010000037.1"/>
</dbReference>
<comment type="caution">
    <text evidence="2">The sequence shown here is derived from an EMBL/GenBank/DDBJ whole genome shotgun (WGS) entry which is preliminary data.</text>
</comment>